<organism evidence="2 3">
    <name type="scientific">Alligator sinensis</name>
    <name type="common">Chinese alligator</name>
    <dbReference type="NCBI Taxonomy" id="38654"/>
    <lineage>
        <taxon>Eukaryota</taxon>
        <taxon>Metazoa</taxon>
        <taxon>Chordata</taxon>
        <taxon>Craniata</taxon>
        <taxon>Vertebrata</taxon>
        <taxon>Euteleostomi</taxon>
        <taxon>Archelosauria</taxon>
        <taxon>Archosauria</taxon>
        <taxon>Crocodylia</taxon>
        <taxon>Alligatoridae</taxon>
        <taxon>Alligatorinae</taxon>
        <taxon>Alligator</taxon>
    </lineage>
</organism>
<keyword evidence="2" id="KW-1185">Reference proteome</keyword>
<proteinExistence type="predicted"/>
<name>A0A1U7R5D6_ALLSI</name>
<dbReference type="PANTHER" id="PTHR34828:SF1">
    <property type="entry name" value="TESTIS-EXPRESSED PROTEIN 45"/>
    <property type="match status" value="1"/>
</dbReference>
<accession>A0A1U7R5D6</accession>
<dbReference type="GeneID" id="102373289"/>
<evidence type="ECO:0000256" key="1">
    <source>
        <dbReference type="SAM" id="MobiDB-lite"/>
    </source>
</evidence>
<feature type="region of interest" description="Disordered" evidence="1">
    <location>
        <begin position="411"/>
        <end position="432"/>
    </location>
</feature>
<dbReference type="Pfam" id="PF15373">
    <property type="entry name" value="SAXO5-like"/>
    <property type="match status" value="1"/>
</dbReference>
<dbReference type="Proteomes" id="UP000189705">
    <property type="component" value="Unplaced"/>
</dbReference>
<sequence length="503" mass="56905">MAAPVKNLVPAPSITGADFQKASHFRTSFDRWPPGRVDQSVYKVDYPPYWGNFQRESIPLPLSKGVIHKDFFTPKETGTETQVAFSERPHQPKIKMIRPQMHALMHTDPRISIITSTARDSYPGLEVAGRRPLTHKPQNEQWNRNLFCENERQFPRQPSLSCSSYVDHGMQPVARAPCVHLGGHSPITGDGRSHYQTTHHADFQGEWVPPVQPCEKIKSAVVLGSPRITGNNTEQHDAYTAPAAGSYSIYDKDQAVETIHKTTMQAGDDRRRFATTTAASFPLRELVPISREYKSQLVSSFPRGDRDPKRSQERASTTTYRTYYTEFDQDERPPRPAPPQWRGWSFVPFGDDKLSSAFYSTLYQEEFPPRPPARAVPCNGKDQLKSHLPLNQPEAKLPPPRDGLGIVLPPGPTLGSSQVVRARQPTVRPTEESLQRVRDSHLVPPLGEQRQFQPEQPEQYYNKYSGPAVLYGRDWLVSSVPLGTIPRTRTSDWGPKKQQRRSC</sequence>
<dbReference type="InterPro" id="IPR028001">
    <property type="entry name" value="SAXO5"/>
</dbReference>
<feature type="compositionally biased region" description="Basic and acidic residues" evidence="1">
    <location>
        <begin position="303"/>
        <end position="313"/>
    </location>
</feature>
<dbReference type="CTD" id="374877"/>
<protein>
    <submittedName>
        <fullName evidence="3">Testis-expressed protein 45</fullName>
    </submittedName>
</protein>
<dbReference type="OrthoDB" id="6151791at2759"/>
<feature type="region of interest" description="Disordered" evidence="1">
    <location>
        <begin position="298"/>
        <end position="319"/>
    </location>
</feature>
<feature type="region of interest" description="Disordered" evidence="1">
    <location>
        <begin position="484"/>
        <end position="503"/>
    </location>
</feature>
<dbReference type="eggNOG" id="ENOG502R464">
    <property type="taxonomic scope" value="Eukaryota"/>
</dbReference>
<evidence type="ECO:0000313" key="3">
    <source>
        <dbReference type="RefSeq" id="XP_006017650.1"/>
    </source>
</evidence>
<dbReference type="InParanoid" id="A0A1U7R5D6"/>
<dbReference type="KEGG" id="asn:102373289"/>
<gene>
    <name evidence="3" type="primary">TEX45</name>
</gene>
<evidence type="ECO:0000313" key="2">
    <source>
        <dbReference type="Proteomes" id="UP000189705"/>
    </source>
</evidence>
<dbReference type="PANTHER" id="PTHR34828">
    <property type="entry name" value="TESTIS-EXPRESSED PROTEIN 45"/>
    <property type="match status" value="1"/>
</dbReference>
<dbReference type="RefSeq" id="XP_006017650.1">
    <property type="nucleotide sequence ID" value="XM_006017588.1"/>
</dbReference>
<reference evidence="3" key="1">
    <citation type="submission" date="2025-08" db="UniProtKB">
        <authorList>
            <consortium name="RefSeq"/>
        </authorList>
    </citation>
    <scope>IDENTIFICATION</scope>
</reference>
<dbReference type="AlphaFoldDB" id="A0A1U7R5D6"/>